<dbReference type="Proteomes" id="UP000198310">
    <property type="component" value="Unassembled WGS sequence"/>
</dbReference>
<dbReference type="PROSITE" id="PS50110">
    <property type="entry name" value="RESPONSE_REGULATORY"/>
    <property type="match status" value="1"/>
</dbReference>
<keyword evidence="1" id="KW-0597">Phosphoprotein</keyword>
<feature type="domain" description="Response regulatory" evidence="2">
    <location>
        <begin position="3"/>
        <end position="118"/>
    </location>
</feature>
<evidence type="ECO:0000313" key="4">
    <source>
        <dbReference type="EMBL" id="SNR89738.1"/>
    </source>
</evidence>
<name>A0A239A3P8_9BACT</name>
<dbReference type="Pfam" id="PF00072">
    <property type="entry name" value="Response_reg"/>
    <property type="match status" value="1"/>
</dbReference>
<dbReference type="InterPro" id="IPR046947">
    <property type="entry name" value="LytR-like"/>
</dbReference>
<dbReference type="CDD" id="cd17534">
    <property type="entry name" value="REC_DC-like"/>
    <property type="match status" value="1"/>
</dbReference>
<sequence length="254" mass="28392">MATILIVEDELLIAADIERTLVRLGHAPLEPVDSSEEALEVLSSQAVELVLMDVNIAGTMDGIATALQVRRQFNLPVVFLTARTDTPTINRAKVADPYGYITKPYTDDSIKVAVELALYKAYQAPAPRPAPVAAPVEPTPEPVLVTADKVDDFMFVAKGARWVKIYLKDIVYFEAKQNYVQLHTETEKLVFYHTFKQLEAKLPSSFLKTHRSFIVNLDHVRAYEEGAVEMSNKVFVAVSRTFTADLRNRLQLLG</sequence>
<evidence type="ECO:0000256" key="1">
    <source>
        <dbReference type="PROSITE-ProRule" id="PRU00169"/>
    </source>
</evidence>
<protein>
    <submittedName>
        <fullName evidence="4">Two component transcriptional regulator, LytTR family</fullName>
    </submittedName>
</protein>
<dbReference type="AlphaFoldDB" id="A0A239A3P8"/>
<accession>A0A239A3P8</accession>
<dbReference type="RefSeq" id="WP_089333817.1">
    <property type="nucleotide sequence ID" value="NZ_FZNS01000010.1"/>
</dbReference>
<evidence type="ECO:0000259" key="2">
    <source>
        <dbReference type="PROSITE" id="PS50110"/>
    </source>
</evidence>
<dbReference type="InterPro" id="IPR011006">
    <property type="entry name" value="CheY-like_superfamily"/>
</dbReference>
<evidence type="ECO:0000259" key="3">
    <source>
        <dbReference type="PROSITE" id="PS50930"/>
    </source>
</evidence>
<proteinExistence type="predicted"/>
<dbReference type="PANTHER" id="PTHR37299:SF1">
    <property type="entry name" value="STAGE 0 SPORULATION PROTEIN A HOMOLOG"/>
    <property type="match status" value="1"/>
</dbReference>
<feature type="domain" description="HTH LytTR-type" evidence="3">
    <location>
        <begin position="154"/>
        <end position="252"/>
    </location>
</feature>
<dbReference type="InterPro" id="IPR001789">
    <property type="entry name" value="Sig_transdc_resp-reg_receiver"/>
</dbReference>
<evidence type="ECO:0000313" key="5">
    <source>
        <dbReference type="Proteomes" id="UP000198310"/>
    </source>
</evidence>
<dbReference type="EMBL" id="FZNS01000010">
    <property type="protein sequence ID" value="SNR89738.1"/>
    <property type="molecule type" value="Genomic_DNA"/>
</dbReference>
<dbReference type="PROSITE" id="PS50930">
    <property type="entry name" value="HTH_LYTTR"/>
    <property type="match status" value="1"/>
</dbReference>
<dbReference type="Gene3D" id="3.40.50.2300">
    <property type="match status" value="1"/>
</dbReference>
<organism evidence="4 5">
    <name type="scientific">Hymenobacter mucosus</name>
    <dbReference type="NCBI Taxonomy" id="1411120"/>
    <lineage>
        <taxon>Bacteria</taxon>
        <taxon>Pseudomonadati</taxon>
        <taxon>Bacteroidota</taxon>
        <taxon>Cytophagia</taxon>
        <taxon>Cytophagales</taxon>
        <taxon>Hymenobacteraceae</taxon>
        <taxon>Hymenobacter</taxon>
    </lineage>
</organism>
<dbReference type="PANTHER" id="PTHR37299">
    <property type="entry name" value="TRANSCRIPTIONAL REGULATOR-RELATED"/>
    <property type="match status" value="1"/>
</dbReference>
<feature type="modified residue" description="4-aspartylphosphate" evidence="1">
    <location>
        <position position="53"/>
    </location>
</feature>
<reference evidence="5" key="1">
    <citation type="submission" date="2017-06" db="EMBL/GenBank/DDBJ databases">
        <authorList>
            <person name="Varghese N."/>
            <person name="Submissions S."/>
        </authorList>
    </citation>
    <scope>NUCLEOTIDE SEQUENCE [LARGE SCALE GENOMIC DNA]</scope>
    <source>
        <strain evidence="5">DSM 28041</strain>
    </source>
</reference>
<keyword evidence="5" id="KW-1185">Reference proteome</keyword>
<gene>
    <name evidence="4" type="ORF">SAMN06269173_110147</name>
</gene>
<dbReference type="SMART" id="SM00850">
    <property type="entry name" value="LytTR"/>
    <property type="match status" value="1"/>
</dbReference>
<dbReference type="InterPro" id="IPR007492">
    <property type="entry name" value="LytTR_DNA-bd_dom"/>
</dbReference>
<dbReference type="GO" id="GO:0003677">
    <property type="term" value="F:DNA binding"/>
    <property type="evidence" value="ECO:0007669"/>
    <property type="project" value="InterPro"/>
</dbReference>
<dbReference type="GO" id="GO:0000156">
    <property type="term" value="F:phosphorelay response regulator activity"/>
    <property type="evidence" value="ECO:0007669"/>
    <property type="project" value="InterPro"/>
</dbReference>
<dbReference type="Pfam" id="PF04397">
    <property type="entry name" value="LytTR"/>
    <property type="match status" value="1"/>
</dbReference>
<dbReference type="SMART" id="SM00448">
    <property type="entry name" value="REC"/>
    <property type="match status" value="1"/>
</dbReference>
<dbReference type="Gene3D" id="2.40.50.1020">
    <property type="entry name" value="LytTr DNA-binding domain"/>
    <property type="match status" value="1"/>
</dbReference>
<dbReference type="SUPFAM" id="SSF52172">
    <property type="entry name" value="CheY-like"/>
    <property type="match status" value="1"/>
</dbReference>